<proteinExistence type="inferred from homology"/>
<evidence type="ECO:0000256" key="2">
    <source>
        <dbReference type="ARBA" id="ARBA00022737"/>
    </source>
</evidence>
<evidence type="ECO:0000256" key="1">
    <source>
        <dbReference type="ARBA" id="ARBA00007626"/>
    </source>
</evidence>
<dbReference type="PANTHER" id="PTHR46128:SF82">
    <property type="entry name" value="PENTACOTRIPEPTIDE-REPEAT REGION OF PRORP DOMAIN-CONTAINING PROTEIN"/>
    <property type="match status" value="1"/>
</dbReference>
<dbReference type="PANTHER" id="PTHR46128">
    <property type="entry name" value="MITOCHONDRIAL GROUP I INTRON SPLICING FACTOR CCM1"/>
    <property type="match status" value="1"/>
</dbReference>
<gene>
    <name evidence="4" type="ORF">GA_TR15556_c1_g1_i1_g.47539</name>
</gene>
<sequence>MLEAGIQPSGHTFACLVDGFWKEGRLTEAIDFHLENREDSTKNSIAQMGCWNHVGFTCLIQGLCQNGYILRATRFFSDMRSGGITPDLWSYVSMLKGHLQEKRIIDTMMLHCDMIKTGILPNLVANQLLARLYQENGYLRSACFLTNSSRLGTKGFSWVFLHFSNCK</sequence>
<dbReference type="InterPro" id="IPR011990">
    <property type="entry name" value="TPR-like_helical_dom_sf"/>
</dbReference>
<comment type="similarity">
    <text evidence="1">Belongs to the PPR family. P subfamily.</text>
</comment>
<dbReference type="PROSITE" id="PS51375">
    <property type="entry name" value="PPR"/>
    <property type="match status" value="2"/>
</dbReference>
<evidence type="ECO:0000313" key="4">
    <source>
        <dbReference type="EMBL" id="JAU28089.1"/>
    </source>
</evidence>
<dbReference type="Pfam" id="PF13041">
    <property type="entry name" value="PPR_2"/>
    <property type="match status" value="1"/>
</dbReference>
<dbReference type="NCBIfam" id="TIGR00756">
    <property type="entry name" value="PPR"/>
    <property type="match status" value="2"/>
</dbReference>
<dbReference type="Pfam" id="PF01535">
    <property type="entry name" value="PPR"/>
    <property type="match status" value="1"/>
</dbReference>
<dbReference type="InterPro" id="IPR002885">
    <property type="entry name" value="PPR_rpt"/>
</dbReference>
<protein>
    <submittedName>
        <fullName evidence="4">Pentatricopeptide repeat-containing protein</fullName>
    </submittedName>
</protein>
<feature type="repeat" description="PPR" evidence="3">
    <location>
        <begin position="87"/>
        <end position="121"/>
    </location>
</feature>
<feature type="repeat" description="PPR" evidence="3">
    <location>
        <begin position="52"/>
        <end position="86"/>
    </location>
</feature>
<dbReference type="AlphaFoldDB" id="A0A1J3E7F1"/>
<dbReference type="EMBL" id="GEVI01004231">
    <property type="protein sequence ID" value="JAU28089.1"/>
    <property type="molecule type" value="Transcribed_RNA"/>
</dbReference>
<accession>A0A1J3E7F1</accession>
<dbReference type="Gene3D" id="1.25.40.10">
    <property type="entry name" value="Tetratricopeptide repeat domain"/>
    <property type="match status" value="1"/>
</dbReference>
<dbReference type="InterPro" id="IPR050872">
    <property type="entry name" value="PPR_P_subfamily"/>
</dbReference>
<reference evidence="4" key="1">
    <citation type="submission" date="2016-07" db="EMBL/GenBank/DDBJ databases">
        <title>De novo transcriptome assembly of four accessions of the metal hyperaccumulator plant Noccaea caerulescens.</title>
        <authorList>
            <person name="Blande D."/>
            <person name="Halimaa P."/>
            <person name="Tervahauta A.I."/>
            <person name="Aarts M.G."/>
            <person name="Karenlampi S.O."/>
        </authorList>
    </citation>
    <scope>NUCLEOTIDE SEQUENCE</scope>
</reference>
<keyword evidence="2" id="KW-0677">Repeat</keyword>
<evidence type="ECO:0000256" key="3">
    <source>
        <dbReference type="PROSITE-ProRule" id="PRU00708"/>
    </source>
</evidence>
<organism evidence="4">
    <name type="scientific">Noccaea caerulescens</name>
    <name type="common">Alpine penny-cress</name>
    <name type="synonym">Thlaspi caerulescens</name>
    <dbReference type="NCBI Taxonomy" id="107243"/>
    <lineage>
        <taxon>Eukaryota</taxon>
        <taxon>Viridiplantae</taxon>
        <taxon>Streptophyta</taxon>
        <taxon>Embryophyta</taxon>
        <taxon>Tracheophyta</taxon>
        <taxon>Spermatophyta</taxon>
        <taxon>Magnoliopsida</taxon>
        <taxon>eudicotyledons</taxon>
        <taxon>Gunneridae</taxon>
        <taxon>Pentapetalae</taxon>
        <taxon>rosids</taxon>
        <taxon>malvids</taxon>
        <taxon>Brassicales</taxon>
        <taxon>Brassicaceae</taxon>
        <taxon>Coluteocarpeae</taxon>
        <taxon>Noccaea</taxon>
    </lineage>
</organism>
<name>A0A1J3E7F1_NOCCA</name>